<dbReference type="Proteomes" id="UP001153387">
    <property type="component" value="Unassembled WGS sequence"/>
</dbReference>
<dbReference type="Gene3D" id="1.10.3720.10">
    <property type="entry name" value="MetI-like"/>
    <property type="match status" value="1"/>
</dbReference>
<evidence type="ECO:0000256" key="1">
    <source>
        <dbReference type="ARBA" id="ARBA00004651"/>
    </source>
</evidence>
<dbReference type="InterPro" id="IPR000515">
    <property type="entry name" value="MetI-like"/>
</dbReference>
<name>A0A9X4QP41_9BACL</name>
<evidence type="ECO:0000256" key="6">
    <source>
        <dbReference type="ARBA" id="ARBA00023136"/>
    </source>
</evidence>
<feature type="transmembrane region" description="Helical" evidence="7">
    <location>
        <begin position="127"/>
        <end position="147"/>
    </location>
</feature>
<dbReference type="PANTHER" id="PTHR43227:SF11">
    <property type="entry name" value="BLL4140 PROTEIN"/>
    <property type="match status" value="1"/>
</dbReference>
<feature type="transmembrane region" description="Helical" evidence="7">
    <location>
        <begin position="173"/>
        <end position="199"/>
    </location>
</feature>
<dbReference type="PROSITE" id="PS50928">
    <property type="entry name" value="ABC_TM1"/>
    <property type="match status" value="1"/>
</dbReference>
<dbReference type="InterPro" id="IPR035906">
    <property type="entry name" value="MetI-like_sf"/>
</dbReference>
<evidence type="ECO:0000256" key="5">
    <source>
        <dbReference type="ARBA" id="ARBA00022989"/>
    </source>
</evidence>
<dbReference type="Pfam" id="PF00528">
    <property type="entry name" value="BPD_transp_1"/>
    <property type="match status" value="1"/>
</dbReference>
<feature type="transmembrane region" description="Helical" evidence="7">
    <location>
        <begin position="27"/>
        <end position="53"/>
    </location>
</feature>
<comment type="caution">
    <text evidence="9">The sequence shown here is derived from an EMBL/GenBank/DDBJ whole genome shotgun (WGS) entry which is preliminary data.</text>
</comment>
<organism evidence="9 10">
    <name type="scientific">Cohnella ginsengisoli</name>
    <dbReference type="NCBI Taxonomy" id="425004"/>
    <lineage>
        <taxon>Bacteria</taxon>
        <taxon>Bacillati</taxon>
        <taxon>Bacillota</taxon>
        <taxon>Bacilli</taxon>
        <taxon>Bacillales</taxon>
        <taxon>Paenibacillaceae</taxon>
        <taxon>Cohnella</taxon>
    </lineage>
</organism>
<evidence type="ECO:0000313" key="10">
    <source>
        <dbReference type="Proteomes" id="UP001153387"/>
    </source>
</evidence>
<dbReference type="InterPro" id="IPR050809">
    <property type="entry name" value="UgpAE/MalFG_permease"/>
</dbReference>
<dbReference type="GO" id="GO:0055085">
    <property type="term" value="P:transmembrane transport"/>
    <property type="evidence" value="ECO:0007669"/>
    <property type="project" value="InterPro"/>
</dbReference>
<reference evidence="9 10" key="1">
    <citation type="submission" date="2022-10" db="EMBL/GenBank/DDBJ databases">
        <title>Comparative genomic analysis of Cohnella hashimotonis sp. nov., isolated from the International Space Station.</title>
        <authorList>
            <person name="Simpson A."/>
            <person name="Venkateswaran K."/>
        </authorList>
    </citation>
    <scope>NUCLEOTIDE SEQUENCE [LARGE SCALE GENOMIC DNA]</scope>
    <source>
        <strain evidence="9 10">DSM 18997</strain>
    </source>
</reference>
<evidence type="ECO:0000256" key="2">
    <source>
        <dbReference type="ARBA" id="ARBA00022448"/>
    </source>
</evidence>
<keyword evidence="10" id="KW-1185">Reference proteome</keyword>
<keyword evidence="3" id="KW-1003">Cell membrane</keyword>
<keyword evidence="4 7" id="KW-0812">Transmembrane</keyword>
<proteinExistence type="inferred from homology"/>
<keyword evidence="6 7" id="KW-0472">Membrane</keyword>
<sequence>MTEKAYPKPKTQGRSKWLRSLRNDSSLFLLALPGVIALILFAYLPMSGLILVFKNYNFNGGIFGSPWAGFDNFDFFFSSMDSAIRATRNTVMLNVLYMLTGTFFSVALAIALNELRSKGYIKITQSVMFFPYFISWIVIGAILFSLLDFEKGIVNRMLEGIGMQPIDWYAHPWLFVVVLVLANIWKSAGHGAIIYYAVLQGVDTSYYEAARIDGASRWQLITKITLPMLIPSIILLTLLSIGGMLKGDLSMIMGVTFLNPLLLPTTDIIDVFVYRTAIRSGEFGFASAITLYQSVFGLLLVLIANKLAGWYDRDSKLFSGGNASWPFGKIERC</sequence>
<feature type="domain" description="ABC transmembrane type-1" evidence="8">
    <location>
        <begin position="87"/>
        <end position="304"/>
    </location>
</feature>
<feature type="transmembrane region" description="Helical" evidence="7">
    <location>
        <begin position="285"/>
        <end position="304"/>
    </location>
</feature>
<feature type="transmembrane region" description="Helical" evidence="7">
    <location>
        <begin position="251"/>
        <end position="273"/>
    </location>
</feature>
<evidence type="ECO:0000256" key="3">
    <source>
        <dbReference type="ARBA" id="ARBA00022475"/>
    </source>
</evidence>
<accession>A0A9X4QP41</accession>
<gene>
    <name evidence="9" type="ORF">OMP38_16505</name>
</gene>
<dbReference type="CDD" id="cd06261">
    <property type="entry name" value="TM_PBP2"/>
    <property type="match status" value="1"/>
</dbReference>
<dbReference type="AlphaFoldDB" id="A0A9X4QP41"/>
<evidence type="ECO:0000256" key="7">
    <source>
        <dbReference type="RuleBase" id="RU363032"/>
    </source>
</evidence>
<evidence type="ECO:0000259" key="8">
    <source>
        <dbReference type="PROSITE" id="PS50928"/>
    </source>
</evidence>
<dbReference type="RefSeq" id="WP_277566105.1">
    <property type="nucleotide sequence ID" value="NZ_JAPDHZ010000003.1"/>
</dbReference>
<dbReference type="EMBL" id="JAPDHZ010000003">
    <property type="protein sequence ID" value="MDG0792290.1"/>
    <property type="molecule type" value="Genomic_DNA"/>
</dbReference>
<dbReference type="SUPFAM" id="SSF161098">
    <property type="entry name" value="MetI-like"/>
    <property type="match status" value="1"/>
</dbReference>
<dbReference type="GO" id="GO:0005886">
    <property type="term" value="C:plasma membrane"/>
    <property type="evidence" value="ECO:0007669"/>
    <property type="project" value="UniProtKB-SubCell"/>
</dbReference>
<keyword evidence="5 7" id="KW-1133">Transmembrane helix</keyword>
<evidence type="ECO:0000256" key="4">
    <source>
        <dbReference type="ARBA" id="ARBA00022692"/>
    </source>
</evidence>
<comment type="similarity">
    <text evidence="7">Belongs to the binding-protein-dependent transport system permease family.</text>
</comment>
<feature type="transmembrane region" description="Helical" evidence="7">
    <location>
        <begin position="95"/>
        <end position="115"/>
    </location>
</feature>
<evidence type="ECO:0000313" key="9">
    <source>
        <dbReference type="EMBL" id="MDG0792290.1"/>
    </source>
</evidence>
<dbReference type="PANTHER" id="PTHR43227">
    <property type="entry name" value="BLL4140 PROTEIN"/>
    <property type="match status" value="1"/>
</dbReference>
<comment type="subcellular location">
    <subcellularLocation>
        <location evidence="1 7">Cell membrane</location>
        <topology evidence="1 7">Multi-pass membrane protein</topology>
    </subcellularLocation>
</comment>
<feature type="transmembrane region" description="Helical" evidence="7">
    <location>
        <begin position="220"/>
        <end position="245"/>
    </location>
</feature>
<protein>
    <submittedName>
        <fullName evidence="9">ABC transporter permease subunit</fullName>
    </submittedName>
</protein>
<keyword evidence="2 7" id="KW-0813">Transport</keyword>